<feature type="repeat" description="Solcar" evidence="8">
    <location>
        <begin position="158"/>
        <end position="265"/>
    </location>
</feature>
<feature type="compositionally biased region" description="Polar residues" evidence="10">
    <location>
        <begin position="9"/>
        <end position="32"/>
    </location>
</feature>
<dbReference type="EMBL" id="JAKOGI010000009">
    <property type="protein sequence ID" value="KAJ8451481.1"/>
    <property type="molecule type" value="Genomic_DNA"/>
</dbReference>
<evidence type="ECO:0000256" key="8">
    <source>
        <dbReference type="PROSITE-ProRule" id="PRU00282"/>
    </source>
</evidence>
<evidence type="ECO:0000256" key="10">
    <source>
        <dbReference type="SAM" id="MobiDB-lite"/>
    </source>
</evidence>
<dbReference type="InterPro" id="IPR018108">
    <property type="entry name" value="MCP_transmembrane"/>
</dbReference>
<evidence type="ECO:0000256" key="3">
    <source>
        <dbReference type="ARBA" id="ARBA00022448"/>
    </source>
</evidence>
<dbReference type="Proteomes" id="UP001153076">
    <property type="component" value="Unassembled WGS sequence"/>
</dbReference>
<gene>
    <name evidence="11" type="ORF">Cgig2_017872</name>
</gene>
<dbReference type="Pfam" id="PF00153">
    <property type="entry name" value="Mito_carr"/>
    <property type="match status" value="3"/>
</dbReference>
<dbReference type="FunFam" id="1.50.40.10:FF:000113">
    <property type="entry name" value="Mitochondrial substrate carrier family protein"/>
    <property type="match status" value="1"/>
</dbReference>
<dbReference type="PANTHER" id="PTHR45667">
    <property type="entry name" value="S-ADENOSYLMETHIONINE MITOCHONDRIAL CARRIER PROTEIN"/>
    <property type="match status" value="1"/>
</dbReference>
<feature type="region of interest" description="Disordered" evidence="10">
    <location>
        <begin position="1"/>
        <end position="32"/>
    </location>
</feature>
<feature type="repeat" description="Solcar" evidence="8">
    <location>
        <begin position="282"/>
        <end position="368"/>
    </location>
</feature>
<keyword evidence="5" id="KW-0677">Repeat</keyword>
<proteinExistence type="inferred from homology"/>
<dbReference type="AlphaFoldDB" id="A0A9Q1KV53"/>
<dbReference type="SUPFAM" id="SSF103506">
    <property type="entry name" value="Mitochondrial carrier"/>
    <property type="match status" value="1"/>
</dbReference>
<evidence type="ECO:0000256" key="2">
    <source>
        <dbReference type="ARBA" id="ARBA00006375"/>
    </source>
</evidence>
<comment type="similarity">
    <text evidence="2 9">Belongs to the mitochondrial carrier (TC 2.A.29) family.</text>
</comment>
<dbReference type="GO" id="GO:0016020">
    <property type="term" value="C:membrane"/>
    <property type="evidence" value="ECO:0007669"/>
    <property type="project" value="UniProtKB-SubCell"/>
</dbReference>
<dbReference type="Gene3D" id="1.50.40.10">
    <property type="entry name" value="Mitochondrial carrier domain"/>
    <property type="match status" value="2"/>
</dbReference>
<keyword evidence="3 9" id="KW-0813">Transport</keyword>
<dbReference type="InterPro" id="IPR023395">
    <property type="entry name" value="MCP_dom_sf"/>
</dbReference>
<dbReference type="OrthoDB" id="415315at2759"/>
<keyword evidence="6" id="KW-1133">Transmembrane helix</keyword>
<dbReference type="FunFam" id="1.50.40.10:FF:000083">
    <property type="entry name" value="Mitochondrial substrate carrier family protein"/>
    <property type="match status" value="1"/>
</dbReference>
<evidence type="ECO:0000313" key="12">
    <source>
        <dbReference type="Proteomes" id="UP001153076"/>
    </source>
</evidence>
<evidence type="ECO:0000313" key="11">
    <source>
        <dbReference type="EMBL" id="KAJ8451481.1"/>
    </source>
</evidence>
<organism evidence="11 12">
    <name type="scientific">Carnegiea gigantea</name>
    <dbReference type="NCBI Taxonomy" id="171969"/>
    <lineage>
        <taxon>Eukaryota</taxon>
        <taxon>Viridiplantae</taxon>
        <taxon>Streptophyta</taxon>
        <taxon>Embryophyta</taxon>
        <taxon>Tracheophyta</taxon>
        <taxon>Spermatophyta</taxon>
        <taxon>Magnoliopsida</taxon>
        <taxon>eudicotyledons</taxon>
        <taxon>Gunneridae</taxon>
        <taxon>Pentapetalae</taxon>
        <taxon>Caryophyllales</taxon>
        <taxon>Cactineae</taxon>
        <taxon>Cactaceae</taxon>
        <taxon>Cactoideae</taxon>
        <taxon>Echinocereeae</taxon>
        <taxon>Carnegiea</taxon>
    </lineage>
</organism>
<comment type="subcellular location">
    <subcellularLocation>
        <location evidence="1">Membrane</location>
        <topology evidence="1">Multi-pass membrane protein</topology>
    </subcellularLocation>
</comment>
<evidence type="ECO:0000256" key="4">
    <source>
        <dbReference type="ARBA" id="ARBA00022692"/>
    </source>
</evidence>
<evidence type="ECO:0000256" key="7">
    <source>
        <dbReference type="ARBA" id="ARBA00023136"/>
    </source>
</evidence>
<keyword evidence="7 8" id="KW-0472">Membrane</keyword>
<evidence type="ECO:0000256" key="5">
    <source>
        <dbReference type="ARBA" id="ARBA00022737"/>
    </source>
</evidence>
<accession>A0A9Q1KV53</accession>
<keyword evidence="12" id="KW-1185">Reference proteome</keyword>
<evidence type="ECO:0000256" key="1">
    <source>
        <dbReference type="ARBA" id="ARBA00004141"/>
    </source>
</evidence>
<evidence type="ECO:0008006" key="13">
    <source>
        <dbReference type="Google" id="ProtNLM"/>
    </source>
</evidence>
<sequence>MPEREGKSLSRTSMAAEPSPSSSTSVQAESPLPYSTESSAHFFGELLSRSSFEVLDCNLCRAWREFLWGALAGGFGEGMMHPIDTIKTRIQSQAILCGSQHQKNVLQMVRSVWAADGIRGFYRGVIPGVTGSVVSGATYFGFIGSTKKWIEESHPSFGGHWAHFLAGGIGDTLGSFICVPCEVMKQRMQVQGTSASWSSVISKASSGKIPEVQMYDYYTGMFQASRSIWKEQGLKGLYTGYWSTLARDMPFAGLMIMFYEALKDLTNYGMTKWVHNPDYHANSTIEGLMLGGVAGGLSAYVTTPLDVIKTRLQVQGPDLSYKGWFDAVRRTWMIEGLKGMFRGSVPRVIWYVPASALTFMAVEFLRENFNETLVEEEEIANVSVDKKASLPEVA</sequence>
<evidence type="ECO:0000256" key="6">
    <source>
        <dbReference type="ARBA" id="ARBA00022989"/>
    </source>
</evidence>
<keyword evidence="4 8" id="KW-0812">Transmembrane</keyword>
<comment type="caution">
    <text evidence="11">The sequence shown here is derived from an EMBL/GenBank/DDBJ whole genome shotgun (WGS) entry which is preliminary data.</text>
</comment>
<feature type="repeat" description="Solcar" evidence="8">
    <location>
        <begin position="60"/>
        <end position="149"/>
    </location>
</feature>
<reference evidence="11" key="1">
    <citation type="submission" date="2022-04" db="EMBL/GenBank/DDBJ databases">
        <title>Carnegiea gigantea Genome sequencing and assembly v2.</title>
        <authorList>
            <person name="Copetti D."/>
            <person name="Sanderson M.J."/>
            <person name="Burquez A."/>
            <person name="Wojciechowski M.F."/>
        </authorList>
    </citation>
    <scope>NUCLEOTIDE SEQUENCE</scope>
    <source>
        <strain evidence="11">SGP5-SGP5p</strain>
        <tissue evidence="11">Aerial part</tissue>
    </source>
</reference>
<name>A0A9Q1KV53_9CARY</name>
<dbReference type="PROSITE" id="PS50920">
    <property type="entry name" value="SOLCAR"/>
    <property type="match status" value="3"/>
</dbReference>
<evidence type="ECO:0000256" key="9">
    <source>
        <dbReference type="RuleBase" id="RU000488"/>
    </source>
</evidence>
<protein>
    <recommendedName>
        <fullName evidence="13">Mitochondrial substrate carrier family protein E</fullName>
    </recommendedName>
</protein>